<evidence type="ECO:0000313" key="2">
    <source>
        <dbReference type="EMBL" id="MBB4895874.1"/>
    </source>
</evidence>
<sequence>MTHPERLLREESAYIAYHFHWAYEDILTLPHAERRAWVREIARIDSSVSEGR</sequence>
<evidence type="ECO:0000313" key="3">
    <source>
        <dbReference type="Proteomes" id="UP000556084"/>
    </source>
</evidence>
<dbReference type="AlphaFoldDB" id="A0A7W7LTC8"/>
<name>A0A7W7LTC8_9ACTN</name>
<reference evidence="2 3" key="1">
    <citation type="submission" date="2020-08" db="EMBL/GenBank/DDBJ databases">
        <title>Genomic Encyclopedia of Type Strains, Phase III (KMG-III): the genomes of soil and plant-associated and newly described type strains.</title>
        <authorList>
            <person name="Whitman W."/>
        </authorList>
    </citation>
    <scope>NUCLEOTIDE SEQUENCE [LARGE SCALE GENOMIC DNA]</scope>
    <source>
        <strain evidence="2 3">CECT 3266</strain>
    </source>
</reference>
<dbReference type="EMBL" id="JACHJH010000010">
    <property type="protein sequence ID" value="MBB4895874.1"/>
    <property type="molecule type" value="Genomic_DNA"/>
</dbReference>
<comment type="caution">
    <text evidence="2">The sequence shown here is derived from an EMBL/GenBank/DDBJ whole genome shotgun (WGS) entry which is preliminary data.</text>
</comment>
<evidence type="ECO:0000259" key="1">
    <source>
        <dbReference type="Pfam" id="PF20546"/>
    </source>
</evidence>
<keyword evidence="3" id="KW-1185">Reference proteome</keyword>
<dbReference type="Pfam" id="PF20546">
    <property type="entry name" value="DUF6760"/>
    <property type="match status" value="1"/>
</dbReference>
<proteinExistence type="predicted"/>
<protein>
    <submittedName>
        <fullName evidence="2">Transcriptional antiterminator</fullName>
    </submittedName>
</protein>
<dbReference type="RefSeq" id="WP_184351671.1">
    <property type="nucleotide sequence ID" value="NZ_JACHJH010000010.1"/>
</dbReference>
<dbReference type="InterPro" id="IPR046648">
    <property type="entry name" value="DUF6760"/>
</dbReference>
<dbReference type="Proteomes" id="UP000556084">
    <property type="component" value="Unassembled WGS sequence"/>
</dbReference>
<organism evidence="2 3">
    <name type="scientific">Streptomyces olivoverticillatus</name>
    <dbReference type="NCBI Taxonomy" id="66427"/>
    <lineage>
        <taxon>Bacteria</taxon>
        <taxon>Bacillati</taxon>
        <taxon>Actinomycetota</taxon>
        <taxon>Actinomycetes</taxon>
        <taxon>Kitasatosporales</taxon>
        <taxon>Streptomycetaceae</taxon>
        <taxon>Streptomyces</taxon>
    </lineage>
</organism>
<feature type="domain" description="DUF6760" evidence="1">
    <location>
        <begin position="4"/>
        <end position="51"/>
    </location>
</feature>
<accession>A0A7W7LTC8</accession>
<gene>
    <name evidence="2" type="ORF">FHS39_004955</name>
</gene>